<gene>
    <name evidence="3" type="primary">rhaR_63</name>
    <name evidence="3" type="ORF">PAECIP111802_03578</name>
</gene>
<organism evidence="3 4">
    <name type="scientific">Paenibacillus allorhizosphaerae</name>
    <dbReference type="NCBI Taxonomy" id="2849866"/>
    <lineage>
        <taxon>Bacteria</taxon>
        <taxon>Bacillati</taxon>
        <taxon>Bacillota</taxon>
        <taxon>Bacilli</taxon>
        <taxon>Bacillales</taxon>
        <taxon>Paenibacillaceae</taxon>
        <taxon>Paenibacillus</taxon>
    </lineage>
</organism>
<keyword evidence="1" id="KW-0238">DNA-binding</keyword>
<dbReference type="SMART" id="SM00342">
    <property type="entry name" value="HTH_ARAC"/>
    <property type="match status" value="1"/>
</dbReference>
<dbReference type="PANTHER" id="PTHR43280:SF28">
    <property type="entry name" value="HTH-TYPE TRANSCRIPTIONAL ACTIVATOR RHAS"/>
    <property type="match status" value="1"/>
</dbReference>
<dbReference type="RefSeq" id="WP_230415072.1">
    <property type="nucleotide sequence ID" value="NZ_CAJVCE010000009.1"/>
</dbReference>
<sequence>MVIYDEDNPYHEKISYVNPLIPLKIFIHKKVDGFWNIWHYHKQIELLYILKGRLDVYVDKDMYPLGDGDIVLIGPNQLHRDMSRVVEYIVFQFDCHQYLDPSTLTYMKLFERVNAPLSQLNYIFKENSAAKAEIARSIQDIFEEEKRKSPGYEMAVSMLIRKILLTLIRNDTRQVLPFKDHADMIRLKPVLDYINKNISGKIVVKEASRMTNISYHHFVKYFKKVMGMSFVDYVNYNKVKMAERILLTQDLSIEEIGEKIGMTNMGHFYKIFRKFNHCSPKEFREKQLQWGRD</sequence>
<comment type="caution">
    <text evidence="3">The sequence shown here is derived from an EMBL/GenBank/DDBJ whole genome shotgun (WGS) entry which is preliminary data.</text>
</comment>
<proteinExistence type="predicted"/>
<accession>A0ABN7TLK3</accession>
<evidence type="ECO:0000313" key="3">
    <source>
        <dbReference type="EMBL" id="CAG7645681.1"/>
    </source>
</evidence>
<evidence type="ECO:0000259" key="2">
    <source>
        <dbReference type="PROSITE" id="PS01124"/>
    </source>
</evidence>
<dbReference type="Pfam" id="PF07883">
    <property type="entry name" value="Cupin_2"/>
    <property type="match status" value="1"/>
</dbReference>
<evidence type="ECO:0000256" key="1">
    <source>
        <dbReference type="ARBA" id="ARBA00023125"/>
    </source>
</evidence>
<keyword evidence="4" id="KW-1185">Reference proteome</keyword>
<dbReference type="EMBL" id="CAJVCE010000009">
    <property type="protein sequence ID" value="CAG7645681.1"/>
    <property type="molecule type" value="Genomic_DNA"/>
</dbReference>
<dbReference type="InterPro" id="IPR013096">
    <property type="entry name" value="Cupin_2"/>
</dbReference>
<dbReference type="PANTHER" id="PTHR43280">
    <property type="entry name" value="ARAC-FAMILY TRANSCRIPTIONAL REGULATOR"/>
    <property type="match status" value="1"/>
</dbReference>
<feature type="domain" description="HTH araC/xylS-type" evidence="2">
    <location>
        <begin position="188"/>
        <end position="286"/>
    </location>
</feature>
<dbReference type="Pfam" id="PF12833">
    <property type="entry name" value="HTH_18"/>
    <property type="match status" value="1"/>
</dbReference>
<dbReference type="PROSITE" id="PS01124">
    <property type="entry name" value="HTH_ARAC_FAMILY_2"/>
    <property type="match status" value="1"/>
</dbReference>
<name>A0ABN7TLK3_9BACL</name>
<reference evidence="3 4" key="1">
    <citation type="submission" date="2021-06" db="EMBL/GenBank/DDBJ databases">
        <authorList>
            <person name="Criscuolo A."/>
        </authorList>
    </citation>
    <scope>NUCLEOTIDE SEQUENCE [LARGE SCALE GENOMIC DNA]</scope>
    <source>
        <strain evidence="4">CIP 111802</strain>
    </source>
</reference>
<dbReference type="InterPro" id="IPR018060">
    <property type="entry name" value="HTH_AraC"/>
</dbReference>
<dbReference type="Proteomes" id="UP000730618">
    <property type="component" value="Unassembled WGS sequence"/>
</dbReference>
<protein>
    <submittedName>
        <fullName evidence="3">HTH-type transcriptional activator RhaR</fullName>
    </submittedName>
</protein>
<evidence type="ECO:0000313" key="4">
    <source>
        <dbReference type="Proteomes" id="UP000730618"/>
    </source>
</evidence>